<accession>A0A7R9ZAD1</accession>
<dbReference type="AlphaFoldDB" id="A0A7R9ZAD1"/>
<organism evidence="2">
    <name type="scientific">Pseudictyota dubia</name>
    <dbReference type="NCBI Taxonomy" id="2749911"/>
    <lineage>
        <taxon>Eukaryota</taxon>
        <taxon>Sar</taxon>
        <taxon>Stramenopiles</taxon>
        <taxon>Ochrophyta</taxon>
        <taxon>Bacillariophyta</taxon>
        <taxon>Mediophyceae</taxon>
        <taxon>Biddulphiophycidae</taxon>
        <taxon>Eupodiscales</taxon>
        <taxon>Odontellaceae</taxon>
        <taxon>Pseudictyota</taxon>
    </lineage>
</organism>
<protein>
    <submittedName>
        <fullName evidence="2">Uncharacterized protein</fullName>
    </submittedName>
</protein>
<feature type="compositionally biased region" description="Low complexity" evidence="1">
    <location>
        <begin position="180"/>
        <end position="205"/>
    </location>
</feature>
<dbReference type="EMBL" id="HBED01026151">
    <property type="protein sequence ID" value="CAD8314234.1"/>
    <property type="molecule type" value="Transcribed_RNA"/>
</dbReference>
<proteinExistence type="predicted"/>
<evidence type="ECO:0000313" key="2">
    <source>
        <dbReference type="EMBL" id="CAD8314234.1"/>
    </source>
</evidence>
<sequence length="285" mass="30814">MRLRVKVHNGSTAKVLQELVGYGLTSDKLPVELGGDVVLDMSRWVMERLKLDSSFINGMGPVAKKPKTHIINEDESPALASAAPADASVVPTAPAIKAKKEGSNASSRSRRSRRGRADPRMDRAVALKLADPDLPLYDALVSAGYVFHKGPNGRVDEDGILLRQRTNNLCRRIRRERGKQQASAQQKQEKSCPSTSNSTASTSVSSGTIVTLSRIDATGKEMPISPSISGGVVVSTSFDSQFIDLSPEDEAASHGSRDSFYEDILELPGIEEMKDFDFIGDEDGL</sequence>
<evidence type="ECO:0000256" key="1">
    <source>
        <dbReference type="SAM" id="MobiDB-lite"/>
    </source>
</evidence>
<feature type="region of interest" description="Disordered" evidence="1">
    <location>
        <begin position="93"/>
        <end position="120"/>
    </location>
</feature>
<feature type="region of interest" description="Disordered" evidence="1">
    <location>
        <begin position="175"/>
        <end position="205"/>
    </location>
</feature>
<reference evidence="2" key="1">
    <citation type="submission" date="2021-01" db="EMBL/GenBank/DDBJ databases">
        <authorList>
            <person name="Corre E."/>
            <person name="Pelletier E."/>
            <person name="Niang G."/>
            <person name="Scheremetjew M."/>
            <person name="Finn R."/>
            <person name="Kale V."/>
            <person name="Holt S."/>
            <person name="Cochrane G."/>
            <person name="Meng A."/>
            <person name="Brown T."/>
            <person name="Cohen L."/>
        </authorList>
    </citation>
    <scope>NUCLEOTIDE SEQUENCE</scope>
    <source>
        <strain evidence="2">CCMP147</strain>
    </source>
</reference>
<name>A0A7R9ZAD1_9STRA</name>
<gene>
    <name evidence="2" type="ORF">TDUB1175_LOCUS13023</name>
</gene>